<comment type="function">
    <text evidence="7">Arginine methyltransferase involved in the assembly or stability of mitochondrial NADH:ubiquinone oxidoreductase complex (complex I).</text>
</comment>
<protein>
    <recommendedName>
        <fullName evidence="7">Protein arginine methyltransferase NDUFAF7</fullName>
        <ecNumber evidence="7">2.1.1.320</ecNumber>
    </recommendedName>
</protein>
<reference evidence="9 10" key="1">
    <citation type="journal article" date="2019" name="Sci. Rep.">
        <title>Comparative genomics of chytrid fungi reveal insights into the obligate biotrophic and pathogenic lifestyle of Synchytrium endobioticum.</title>
        <authorList>
            <person name="van de Vossenberg B.T.L.H."/>
            <person name="Warris S."/>
            <person name="Nguyen H.D.T."/>
            <person name="van Gent-Pelzer M.P.E."/>
            <person name="Joly D.L."/>
            <person name="van de Geest H.C."/>
            <person name="Bonants P.J.M."/>
            <person name="Smith D.S."/>
            <person name="Levesque C.A."/>
            <person name="van der Lee T.A.J."/>
        </authorList>
    </citation>
    <scope>NUCLEOTIDE SEQUENCE [LARGE SCALE GENOMIC DNA]</scope>
    <source>
        <strain evidence="9 10">LEV6574</strain>
    </source>
</reference>
<evidence type="ECO:0000256" key="8">
    <source>
        <dbReference type="SAM" id="MobiDB-lite"/>
    </source>
</evidence>
<evidence type="ECO:0000256" key="3">
    <source>
        <dbReference type="ARBA" id="ARBA00022603"/>
    </source>
</evidence>
<evidence type="ECO:0000256" key="2">
    <source>
        <dbReference type="ARBA" id="ARBA00005891"/>
    </source>
</evidence>
<accession>A0A507CJK8</accession>
<dbReference type="Pfam" id="PF02636">
    <property type="entry name" value="Methyltransf_28"/>
    <property type="match status" value="1"/>
</dbReference>
<proteinExistence type="inferred from homology"/>
<dbReference type="EC" id="2.1.1.320" evidence="7"/>
<dbReference type="GO" id="GO:0005739">
    <property type="term" value="C:mitochondrion"/>
    <property type="evidence" value="ECO:0007669"/>
    <property type="project" value="UniProtKB-SubCell"/>
</dbReference>
<dbReference type="GO" id="GO:0032981">
    <property type="term" value="P:mitochondrial respiratory chain complex I assembly"/>
    <property type="evidence" value="ECO:0007669"/>
    <property type="project" value="TreeGrafter"/>
</dbReference>
<name>A0A507CJK8_9FUNG</name>
<dbReference type="InterPro" id="IPR038375">
    <property type="entry name" value="NDUFAF7_sf"/>
</dbReference>
<dbReference type="InterPro" id="IPR003788">
    <property type="entry name" value="NDUFAF7"/>
</dbReference>
<dbReference type="PANTHER" id="PTHR12049">
    <property type="entry name" value="PROTEIN ARGININE METHYLTRANSFERASE NDUFAF7, MITOCHONDRIAL"/>
    <property type="match status" value="1"/>
</dbReference>
<dbReference type="PANTHER" id="PTHR12049:SF7">
    <property type="entry name" value="PROTEIN ARGININE METHYLTRANSFERASE NDUFAF7, MITOCHONDRIAL"/>
    <property type="match status" value="1"/>
</dbReference>
<dbReference type="EMBL" id="QEAM01000618">
    <property type="protein sequence ID" value="TPX38404.1"/>
    <property type="molecule type" value="Genomic_DNA"/>
</dbReference>
<gene>
    <name evidence="9" type="ORF">SeLEV6574_g07802</name>
</gene>
<dbReference type="Gene3D" id="3.40.50.12710">
    <property type="match status" value="1"/>
</dbReference>
<comment type="caution">
    <text evidence="9">The sequence shown here is derived from an EMBL/GenBank/DDBJ whole genome shotgun (WGS) entry which is preliminary data.</text>
</comment>
<evidence type="ECO:0000256" key="6">
    <source>
        <dbReference type="ARBA" id="ARBA00048612"/>
    </source>
</evidence>
<dbReference type="GO" id="GO:0035243">
    <property type="term" value="F:protein-arginine omega-N symmetric methyltransferase activity"/>
    <property type="evidence" value="ECO:0007669"/>
    <property type="project" value="UniProtKB-EC"/>
</dbReference>
<evidence type="ECO:0000256" key="4">
    <source>
        <dbReference type="ARBA" id="ARBA00022679"/>
    </source>
</evidence>
<dbReference type="AlphaFoldDB" id="A0A507CJK8"/>
<evidence type="ECO:0000313" key="9">
    <source>
        <dbReference type="EMBL" id="TPX38404.1"/>
    </source>
</evidence>
<dbReference type="InterPro" id="IPR029063">
    <property type="entry name" value="SAM-dependent_MTases_sf"/>
</dbReference>
<dbReference type="VEuPathDB" id="FungiDB:SeMB42_g07595"/>
<keyword evidence="4 7" id="KW-0808">Transferase</keyword>
<dbReference type="GO" id="GO:0032259">
    <property type="term" value="P:methylation"/>
    <property type="evidence" value="ECO:0007669"/>
    <property type="project" value="UniProtKB-KW"/>
</dbReference>
<comment type="similarity">
    <text evidence="2 7">Belongs to the NDUFAF7 family.</text>
</comment>
<evidence type="ECO:0000256" key="1">
    <source>
        <dbReference type="ARBA" id="ARBA00004173"/>
    </source>
</evidence>
<comment type="catalytic activity">
    <reaction evidence="6 7">
        <text>L-arginyl-[protein] + 2 S-adenosyl-L-methionine = N(omega),N(omega)'-dimethyl-L-arginyl-[protein] + 2 S-adenosyl-L-homocysteine + 2 H(+)</text>
        <dbReference type="Rhea" id="RHEA:48108"/>
        <dbReference type="Rhea" id="RHEA-COMP:10532"/>
        <dbReference type="Rhea" id="RHEA-COMP:11992"/>
        <dbReference type="ChEBI" id="CHEBI:15378"/>
        <dbReference type="ChEBI" id="CHEBI:29965"/>
        <dbReference type="ChEBI" id="CHEBI:57856"/>
        <dbReference type="ChEBI" id="CHEBI:59789"/>
        <dbReference type="ChEBI" id="CHEBI:88221"/>
        <dbReference type="EC" id="2.1.1.320"/>
    </reaction>
</comment>
<dbReference type="SUPFAM" id="SSF53335">
    <property type="entry name" value="S-adenosyl-L-methionine-dependent methyltransferases"/>
    <property type="match status" value="1"/>
</dbReference>
<comment type="subcellular location">
    <subcellularLocation>
        <location evidence="1 7">Mitochondrion</location>
    </subcellularLocation>
</comment>
<evidence type="ECO:0000256" key="7">
    <source>
        <dbReference type="RuleBase" id="RU364114"/>
    </source>
</evidence>
<keyword evidence="3 7" id="KW-0489">Methyltransferase</keyword>
<dbReference type="OrthoDB" id="5595109at2759"/>
<evidence type="ECO:0000256" key="5">
    <source>
        <dbReference type="ARBA" id="ARBA00023128"/>
    </source>
</evidence>
<organism evidence="9 10">
    <name type="scientific">Synchytrium endobioticum</name>
    <dbReference type="NCBI Taxonomy" id="286115"/>
    <lineage>
        <taxon>Eukaryota</taxon>
        <taxon>Fungi</taxon>
        <taxon>Fungi incertae sedis</taxon>
        <taxon>Chytridiomycota</taxon>
        <taxon>Chytridiomycota incertae sedis</taxon>
        <taxon>Chytridiomycetes</taxon>
        <taxon>Synchytriales</taxon>
        <taxon>Synchytriaceae</taxon>
        <taxon>Synchytrium</taxon>
    </lineage>
</organism>
<dbReference type="Proteomes" id="UP000320475">
    <property type="component" value="Unassembled WGS sequence"/>
</dbReference>
<keyword evidence="5 7" id="KW-0496">Mitochondrion</keyword>
<evidence type="ECO:0000313" key="10">
    <source>
        <dbReference type="Proteomes" id="UP000320475"/>
    </source>
</evidence>
<feature type="region of interest" description="Disordered" evidence="8">
    <location>
        <begin position="316"/>
        <end position="335"/>
    </location>
</feature>
<sequence>MLACQWKTRSLAAVLVRRPHRAIPPRSSPSCISTSRTLSLVAKEPLAPLGKHLLDTIKISGPISVAQYMRQALTHPHGGYYMRGDVFGPHGDFTTSPEVSQMFGEMLAIWFITQYQSHRSPSDVQLIEFGPGRGTLMADMIRTFTQFPSLRASLKTIHLIEASPGLRHHQARLLAPHTTPTCDELGTPLSVTGPTGVDIRWHASLDGIPRDTWSMIIAHEFLDAMPIYKFQLTPLGWREILVDIDDSQSSPYNFRFTLSPAATRASVTLLSHPQFHPAPAPAPAPESDAASSHVYKVGDRVEVAPDAWGVARSISERVAGSPPSGKHNQSDPSPGGVALIVDYGNDWTEGDSLRAIKQHKHVHVLSTPGKCDLTANVDFSLIRSAVNELAEAHGPISQSTFLRLLGITTRLQKLLAVAESQEKRKELAQDYDRLVSKVGMGSVYKILAVTKKGMQPPFPFIPAAQSIV</sequence>